<feature type="chain" id="PRO_5040499029" description="DOMON domain-containing protein" evidence="5">
    <location>
        <begin position="26"/>
        <end position="207"/>
    </location>
</feature>
<sequence>MASQLKFVLPLSILAISFNLYICNADSCSSHTFSDNRVYSSCTDLPHLGAALHYNQSISANSIDIAFRAPQSSSGWVAWGLNPKGSSMVGSQVLVAFFHSNGTLVSYPTQLDSYSPSMAPGDLTFPVSLVSAEYVKKEMIIYATLGLPDAKTKYNHVWQAGSTVTGDVPGVHPTSGENVLQRHGGFPVNFFSSLLHIYRFKHVSVRL</sequence>
<comment type="caution">
    <text evidence="7">The sequence shown here is derived from an EMBL/GenBank/DDBJ whole genome shotgun (WGS) entry which is preliminary data.</text>
</comment>
<dbReference type="AlphaFoldDB" id="A0A9Q0BY30"/>
<keyword evidence="3 5" id="KW-0732">Signal</keyword>
<name>A0A9Q0BY30_9POAL</name>
<accession>A0A9Q0BY30</accession>
<dbReference type="PANTHER" id="PTHR23130:SF159">
    <property type="entry name" value="OS08G0335600 PROTEIN"/>
    <property type="match status" value="1"/>
</dbReference>
<reference evidence="7" key="1">
    <citation type="journal article" date="2022" name="Cell">
        <title>Repeat-based holocentromeres influence genome architecture and karyotype evolution.</title>
        <authorList>
            <person name="Hofstatter P.G."/>
            <person name="Thangavel G."/>
            <person name="Lux T."/>
            <person name="Neumann P."/>
            <person name="Vondrak T."/>
            <person name="Novak P."/>
            <person name="Zhang M."/>
            <person name="Costa L."/>
            <person name="Castellani M."/>
            <person name="Scott A."/>
            <person name="Toegelov H."/>
            <person name="Fuchs J."/>
            <person name="Mata-Sucre Y."/>
            <person name="Dias Y."/>
            <person name="Vanzela A.L.L."/>
            <person name="Huettel B."/>
            <person name="Almeida C.C.S."/>
            <person name="Simkova H."/>
            <person name="Souza G."/>
            <person name="Pedrosa-Harand A."/>
            <person name="Macas J."/>
            <person name="Mayer K.F.X."/>
            <person name="Houben A."/>
            <person name="Marques A."/>
        </authorList>
    </citation>
    <scope>NUCLEOTIDE SEQUENCE</scope>
    <source>
        <strain evidence="7">RhyBre1mFocal</strain>
    </source>
</reference>
<evidence type="ECO:0000256" key="4">
    <source>
        <dbReference type="ARBA" id="ARBA00023136"/>
    </source>
</evidence>
<organism evidence="7 8">
    <name type="scientific">Rhynchospora breviuscula</name>
    <dbReference type="NCBI Taxonomy" id="2022672"/>
    <lineage>
        <taxon>Eukaryota</taxon>
        <taxon>Viridiplantae</taxon>
        <taxon>Streptophyta</taxon>
        <taxon>Embryophyta</taxon>
        <taxon>Tracheophyta</taxon>
        <taxon>Spermatophyta</taxon>
        <taxon>Magnoliopsida</taxon>
        <taxon>Liliopsida</taxon>
        <taxon>Poales</taxon>
        <taxon>Cyperaceae</taxon>
        <taxon>Cyperoideae</taxon>
        <taxon>Rhynchosporeae</taxon>
        <taxon>Rhynchospora</taxon>
    </lineage>
</organism>
<proteinExistence type="predicted"/>
<dbReference type="InterPro" id="IPR045265">
    <property type="entry name" value="AIR12_DOMON"/>
</dbReference>
<protein>
    <recommendedName>
        <fullName evidence="6">DOMON domain-containing protein</fullName>
    </recommendedName>
</protein>
<dbReference type="EMBL" id="JAMQYH010000511">
    <property type="protein sequence ID" value="KAJ1682725.1"/>
    <property type="molecule type" value="Genomic_DNA"/>
</dbReference>
<dbReference type="Proteomes" id="UP001151287">
    <property type="component" value="Unassembled WGS sequence"/>
</dbReference>
<dbReference type="OrthoDB" id="19261at2759"/>
<evidence type="ECO:0000259" key="6">
    <source>
        <dbReference type="PROSITE" id="PS50836"/>
    </source>
</evidence>
<dbReference type="InterPro" id="IPR005018">
    <property type="entry name" value="DOMON_domain"/>
</dbReference>
<gene>
    <name evidence="7" type="ORF">LUZ63_022056</name>
</gene>
<evidence type="ECO:0000313" key="7">
    <source>
        <dbReference type="EMBL" id="KAJ1682725.1"/>
    </source>
</evidence>
<dbReference type="GO" id="GO:0016020">
    <property type="term" value="C:membrane"/>
    <property type="evidence" value="ECO:0007669"/>
    <property type="project" value="UniProtKB-SubCell"/>
</dbReference>
<evidence type="ECO:0000256" key="3">
    <source>
        <dbReference type="ARBA" id="ARBA00022729"/>
    </source>
</evidence>
<keyword evidence="2" id="KW-0813">Transport</keyword>
<keyword evidence="4" id="KW-0472">Membrane</keyword>
<comment type="subcellular location">
    <subcellularLocation>
        <location evidence="1">Membrane</location>
    </subcellularLocation>
</comment>
<dbReference type="PROSITE" id="PS50836">
    <property type="entry name" value="DOMON"/>
    <property type="match status" value="1"/>
</dbReference>
<feature type="domain" description="DOMON" evidence="6">
    <location>
        <begin position="48"/>
        <end position="161"/>
    </location>
</feature>
<dbReference type="PANTHER" id="PTHR23130">
    <property type="entry name" value="CYTOCHROME B561 AND DOMON DOMAIN-CONTAINING PROTEIN"/>
    <property type="match status" value="1"/>
</dbReference>
<evidence type="ECO:0000313" key="8">
    <source>
        <dbReference type="Proteomes" id="UP001151287"/>
    </source>
</evidence>
<dbReference type="CDD" id="cd09629">
    <property type="entry name" value="DOMON_CIL1_like"/>
    <property type="match status" value="1"/>
</dbReference>
<evidence type="ECO:0000256" key="5">
    <source>
        <dbReference type="SAM" id="SignalP"/>
    </source>
</evidence>
<evidence type="ECO:0000256" key="2">
    <source>
        <dbReference type="ARBA" id="ARBA00022448"/>
    </source>
</evidence>
<keyword evidence="8" id="KW-1185">Reference proteome</keyword>
<feature type="signal peptide" evidence="5">
    <location>
        <begin position="1"/>
        <end position="25"/>
    </location>
</feature>
<dbReference type="SUPFAM" id="SSF49344">
    <property type="entry name" value="CBD9-like"/>
    <property type="match status" value="1"/>
</dbReference>
<evidence type="ECO:0000256" key="1">
    <source>
        <dbReference type="ARBA" id="ARBA00004370"/>
    </source>
</evidence>
<dbReference type="Pfam" id="PF04526">
    <property type="entry name" value="DUF568"/>
    <property type="match status" value="1"/>
</dbReference>